<keyword evidence="6" id="KW-0865">Zymogen</keyword>
<evidence type="ECO:0000256" key="9">
    <source>
        <dbReference type="SAM" id="SignalP"/>
    </source>
</evidence>
<reference evidence="11 12" key="1">
    <citation type="journal article" date="2024" name="BMC Genomics">
        <title>De novo assembly and annotation of Popillia japonica's genome with initial clues to its potential as an invasive pest.</title>
        <authorList>
            <person name="Cucini C."/>
            <person name="Boschi S."/>
            <person name="Funari R."/>
            <person name="Cardaioli E."/>
            <person name="Iannotti N."/>
            <person name="Marturano G."/>
            <person name="Paoli F."/>
            <person name="Bruttini M."/>
            <person name="Carapelli A."/>
            <person name="Frati F."/>
            <person name="Nardi F."/>
        </authorList>
    </citation>
    <scope>NUCLEOTIDE SEQUENCE [LARGE SCALE GENOMIC DNA]</scope>
    <source>
        <strain evidence="11">DMR45628</strain>
    </source>
</reference>
<evidence type="ECO:0000256" key="3">
    <source>
        <dbReference type="ARBA" id="ARBA00022729"/>
    </source>
</evidence>
<dbReference type="PROSITE" id="PS00135">
    <property type="entry name" value="TRYPSIN_SER"/>
    <property type="match status" value="1"/>
</dbReference>
<dbReference type="PRINTS" id="PR00722">
    <property type="entry name" value="CHYMOTRYPSIN"/>
</dbReference>
<dbReference type="InterPro" id="IPR050430">
    <property type="entry name" value="Peptidase_S1"/>
</dbReference>
<evidence type="ECO:0000313" key="12">
    <source>
        <dbReference type="Proteomes" id="UP001458880"/>
    </source>
</evidence>
<dbReference type="Proteomes" id="UP001458880">
    <property type="component" value="Unassembled WGS sequence"/>
</dbReference>
<dbReference type="InterPro" id="IPR018114">
    <property type="entry name" value="TRYPSIN_HIS"/>
</dbReference>
<evidence type="ECO:0000259" key="10">
    <source>
        <dbReference type="PROSITE" id="PS50240"/>
    </source>
</evidence>
<dbReference type="InterPro" id="IPR001314">
    <property type="entry name" value="Peptidase_S1A"/>
</dbReference>
<dbReference type="CDD" id="cd00190">
    <property type="entry name" value="Tryp_SPc"/>
    <property type="match status" value="1"/>
</dbReference>
<dbReference type="FunFam" id="2.40.10.10:FF:000077">
    <property type="entry name" value="Predicted protein"/>
    <property type="match status" value="1"/>
</dbReference>
<name>A0AAW1IWX4_POPJA</name>
<dbReference type="PROSITE" id="PS50240">
    <property type="entry name" value="TRYPSIN_DOM"/>
    <property type="match status" value="1"/>
</dbReference>
<dbReference type="GO" id="GO:0006508">
    <property type="term" value="P:proteolysis"/>
    <property type="evidence" value="ECO:0007669"/>
    <property type="project" value="UniProtKB-KW"/>
</dbReference>
<keyword evidence="5 8" id="KW-0720">Serine protease</keyword>
<accession>A0AAW1IWX4</accession>
<dbReference type="Pfam" id="PF00089">
    <property type="entry name" value="Trypsin"/>
    <property type="match status" value="1"/>
</dbReference>
<feature type="signal peptide" evidence="9">
    <location>
        <begin position="1"/>
        <end position="19"/>
    </location>
</feature>
<gene>
    <name evidence="11" type="ORF">QE152_g33517</name>
</gene>
<feature type="domain" description="Peptidase S1" evidence="10">
    <location>
        <begin position="33"/>
        <end position="261"/>
    </location>
</feature>
<dbReference type="InterPro" id="IPR001254">
    <property type="entry name" value="Trypsin_dom"/>
</dbReference>
<evidence type="ECO:0000256" key="5">
    <source>
        <dbReference type="ARBA" id="ARBA00022825"/>
    </source>
</evidence>
<keyword evidence="4 8" id="KW-0378">Hydrolase</keyword>
<sequence>MISLLSSLVLAILLGSASSELWFKDLSSLDGRIVGGHPVIIEEHPYQVSVQLLGSHRCGGSIISEIYVVSAAHCYLIWPDSWHSVRVGATYHNNGGEVIAVNIINNHPNYNPDTYEFDISIISLTSPLTFGPAVATIALPTPRQYIVEGTPAIVTGWGAMVENGTAPVPQLQAVSVPVISNERCHEFYQVVGDNITDSMLCAGYTVGGRDACQGDSGGPLVANGQLIGVVSWGEGCARANFPGVYASVAYLRYFITQISGI</sequence>
<dbReference type="SUPFAM" id="SSF50494">
    <property type="entry name" value="Trypsin-like serine proteases"/>
    <property type="match status" value="1"/>
</dbReference>
<dbReference type="InterPro" id="IPR043504">
    <property type="entry name" value="Peptidase_S1_PA_chymotrypsin"/>
</dbReference>
<keyword evidence="12" id="KW-1185">Reference proteome</keyword>
<organism evidence="11 12">
    <name type="scientific">Popillia japonica</name>
    <name type="common">Japanese beetle</name>
    <dbReference type="NCBI Taxonomy" id="7064"/>
    <lineage>
        <taxon>Eukaryota</taxon>
        <taxon>Metazoa</taxon>
        <taxon>Ecdysozoa</taxon>
        <taxon>Arthropoda</taxon>
        <taxon>Hexapoda</taxon>
        <taxon>Insecta</taxon>
        <taxon>Pterygota</taxon>
        <taxon>Neoptera</taxon>
        <taxon>Endopterygota</taxon>
        <taxon>Coleoptera</taxon>
        <taxon>Polyphaga</taxon>
        <taxon>Scarabaeiformia</taxon>
        <taxon>Scarabaeidae</taxon>
        <taxon>Rutelinae</taxon>
        <taxon>Popillia</taxon>
    </lineage>
</organism>
<comment type="caution">
    <text evidence="11">The sequence shown here is derived from an EMBL/GenBank/DDBJ whole genome shotgun (WGS) entry which is preliminary data.</text>
</comment>
<dbReference type="GO" id="GO:0004252">
    <property type="term" value="F:serine-type endopeptidase activity"/>
    <property type="evidence" value="ECO:0007669"/>
    <property type="project" value="InterPro"/>
</dbReference>
<evidence type="ECO:0000256" key="4">
    <source>
        <dbReference type="ARBA" id="ARBA00022801"/>
    </source>
</evidence>
<dbReference type="Gene3D" id="2.40.10.10">
    <property type="entry name" value="Trypsin-like serine proteases"/>
    <property type="match status" value="1"/>
</dbReference>
<evidence type="ECO:0000256" key="7">
    <source>
        <dbReference type="ARBA" id="ARBA00023157"/>
    </source>
</evidence>
<evidence type="ECO:0000256" key="1">
    <source>
        <dbReference type="ARBA" id="ARBA00007664"/>
    </source>
</evidence>
<evidence type="ECO:0000256" key="2">
    <source>
        <dbReference type="ARBA" id="ARBA00022670"/>
    </source>
</evidence>
<evidence type="ECO:0000313" key="11">
    <source>
        <dbReference type="EMBL" id="KAK9694492.1"/>
    </source>
</evidence>
<dbReference type="InterPro" id="IPR033116">
    <property type="entry name" value="TRYPSIN_SER"/>
</dbReference>
<dbReference type="EMBL" id="JASPKY010000511">
    <property type="protein sequence ID" value="KAK9694492.1"/>
    <property type="molecule type" value="Genomic_DNA"/>
</dbReference>
<keyword evidence="2 8" id="KW-0645">Protease</keyword>
<dbReference type="SMART" id="SM00020">
    <property type="entry name" value="Tryp_SPc"/>
    <property type="match status" value="1"/>
</dbReference>
<dbReference type="PANTHER" id="PTHR24276:SF91">
    <property type="entry name" value="AT26814P-RELATED"/>
    <property type="match status" value="1"/>
</dbReference>
<dbReference type="PROSITE" id="PS00134">
    <property type="entry name" value="TRYPSIN_HIS"/>
    <property type="match status" value="1"/>
</dbReference>
<keyword evidence="7" id="KW-1015">Disulfide bond</keyword>
<feature type="chain" id="PRO_5044024869" evidence="9">
    <location>
        <begin position="20"/>
        <end position="261"/>
    </location>
</feature>
<keyword evidence="3 9" id="KW-0732">Signal</keyword>
<dbReference type="AlphaFoldDB" id="A0AAW1IWX4"/>
<dbReference type="PANTHER" id="PTHR24276">
    <property type="entry name" value="POLYSERASE-RELATED"/>
    <property type="match status" value="1"/>
</dbReference>
<protein>
    <submittedName>
        <fullName evidence="11">Trypsin</fullName>
    </submittedName>
</protein>
<dbReference type="InterPro" id="IPR009003">
    <property type="entry name" value="Peptidase_S1_PA"/>
</dbReference>
<evidence type="ECO:0000256" key="8">
    <source>
        <dbReference type="RuleBase" id="RU363034"/>
    </source>
</evidence>
<proteinExistence type="inferred from homology"/>
<evidence type="ECO:0000256" key="6">
    <source>
        <dbReference type="ARBA" id="ARBA00023145"/>
    </source>
</evidence>
<comment type="similarity">
    <text evidence="1">Belongs to the peptidase S1 family.</text>
</comment>